<reference evidence="2" key="1">
    <citation type="submission" date="2020-11" db="EMBL/GenBank/DDBJ databases">
        <authorList>
            <consortium name="DOE Joint Genome Institute"/>
            <person name="Ahrendt S."/>
            <person name="Riley R."/>
            <person name="Andreopoulos W."/>
            <person name="Labutti K."/>
            <person name="Pangilinan J."/>
            <person name="Ruiz-Duenas F.J."/>
            <person name="Barrasa J.M."/>
            <person name="Sanchez-Garcia M."/>
            <person name="Camarero S."/>
            <person name="Miyauchi S."/>
            <person name="Serrano A."/>
            <person name="Linde D."/>
            <person name="Babiker R."/>
            <person name="Drula E."/>
            <person name="Ayuso-Fernandez I."/>
            <person name="Pacheco R."/>
            <person name="Padilla G."/>
            <person name="Ferreira P."/>
            <person name="Barriuso J."/>
            <person name="Kellner H."/>
            <person name="Castanera R."/>
            <person name="Alfaro M."/>
            <person name="Ramirez L."/>
            <person name="Pisabarro A.G."/>
            <person name="Kuo A."/>
            <person name="Tritt A."/>
            <person name="Lipzen A."/>
            <person name="He G."/>
            <person name="Yan M."/>
            <person name="Ng V."/>
            <person name="Cullen D."/>
            <person name="Martin F."/>
            <person name="Rosso M.-N."/>
            <person name="Henrissat B."/>
            <person name="Hibbett D."/>
            <person name="Martinez A.T."/>
            <person name="Grigoriev I.V."/>
        </authorList>
    </citation>
    <scope>NUCLEOTIDE SEQUENCE</scope>
    <source>
        <strain evidence="2">AH 40177</strain>
    </source>
</reference>
<organism evidence="2 3">
    <name type="scientific">Rhodocollybia butyracea</name>
    <dbReference type="NCBI Taxonomy" id="206335"/>
    <lineage>
        <taxon>Eukaryota</taxon>
        <taxon>Fungi</taxon>
        <taxon>Dikarya</taxon>
        <taxon>Basidiomycota</taxon>
        <taxon>Agaricomycotina</taxon>
        <taxon>Agaricomycetes</taxon>
        <taxon>Agaricomycetidae</taxon>
        <taxon>Agaricales</taxon>
        <taxon>Marasmiineae</taxon>
        <taxon>Omphalotaceae</taxon>
        <taxon>Rhodocollybia</taxon>
    </lineage>
</organism>
<dbReference type="PANTHER" id="PTHR34154">
    <property type="entry name" value="ALKALI-SENSITIVE LINKAGE PROTEIN 1"/>
    <property type="match status" value="1"/>
</dbReference>
<dbReference type="GO" id="GO:0009277">
    <property type="term" value="C:fungal-type cell wall"/>
    <property type="evidence" value="ECO:0007669"/>
    <property type="project" value="TreeGrafter"/>
</dbReference>
<dbReference type="InterPro" id="IPR017853">
    <property type="entry name" value="GH"/>
</dbReference>
<comment type="caution">
    <text evidence="2">The sequence shown here is derived from an EMBL/GenBank/DDBJ whole genome shotgun (WGS) entry which is preliminary data.</text>
</comment>
<dbReference type="EMBL" id="JADNRY010000001">
    <property type="protein sequence ID" value="KAF9078419.1"/>
    <property type="molecule type" value="Genomic_DNA"/>
</dbReference>
<evidence type="ECO:0000313" key="2">
    <source>
        <dbReference type="EMBL" id="KAF9078419.1"/>
    </source>
</evidence>
<feature type="domain" description="Asl1-like glycosyl hydrolase catalytic" evidence="1">
    <location>
        <begin position="1"/>
        <end position="184"/>
    </location>
</feature>
<dbReference type="InterPro" id="IPR053183">
    <property type="entry name" value="ASL1"/>
</dbReference>
<dbReference type="OrthoDB" id="43654at2759"/>
<dbReference type="PANTHER" id="PTHR34154:SF3">
    <property type="entry name" value="ALKALI-SENSITIVE LINKAGE PROTEIN 1"/>
    <property type="match status" value="1"/>
</dbReference>
<dbReference type="InterPro" id="IPR024655">
    <property type="entry name" value="Asl1_glyco_hydro_catalytic"/>
</dbReference>
<dbReference type="GO" id="GO:0071966">
    <property type="term" value="P:fungal-type cell wall polysaccharide metabolic process"/>
    <property type="evidence" value="ECO:0007669"/>
    <property type="project" value="TreeGrafter"/>
</dbReference>
<protein>
    <recommendedName>
        <fullName evidence="1">Asl1-like glycosyl hydrolase catalytic domain-containing protein</fullName>
    </recommendedName>
</protein>
<evidence type="ECO:0000259" key="1">
    <source>
        <dbReference type="Pfam" id="PF11790"/>
    </source>
</evidence>
<dbReference type="Pfam" id="PF11790">
    <property type="entry name" value="Glyco_hydro_cc"/>
    <property type="match status" value="1"/>
</dbReference>
<accession>A0A9P5Q4S1</accession>
<evidence type="ECO:0000313" key="3">
    <source>
        <dbReference type="Proteomes" id="UP000772434"/>
    </source>
</evidence>
<dbReference type="Proteomes" id="UP000772434">
    <property type="component" value="Unassembled WGS sequence"/>
</dbReference>
<dbReference type="Gene3D" id="3.20.20.80">
    <property type="entry name" value="Glycosidases"/>
    <property type="match status" value="1"/>
</dbReference>
<name>A0A9P5Q4S1_9AGAR</name>
<dbReference type="AlphaFoldDB" id="A0A9P5Q4S1"/>
<gene>
    <name evidence="2" type="ORF">BDP27DRAFT_1309553</name>
</gene>
<proteinExistence type="predicted"/>
<keyword evidence="3" id="KW-1185">Reference proteome</keyword>
<sequence>MQWGAEGIETFAGAVSGAKHVLGFNEPELSGQSNIDAGKAAALWKEYMNPLHSAGIKIGAPAISSAPEGAVWLENFFNACNKGCHVDFIPIHWYGEGSDNFLAYLSKMDEQFGQYGPLWVTEFGDTTMSNPAIVQSFLETTTSAMDGLSYVARYAWFDYSPSTPDLETNMLDSGGNLNALGSAYVS</sequence>
<dbReference type="SUPFAM" id="SSF51445">
    <property type="entry name" value="(Trans)glycosidases"/>
    <property type="match status" value="1"/>
</dbReference>